<evidence type="ECO:0000313" key="2">
    <source>
        <dbReference type="EMBL" id="KAH6823897.1"/>
    </source>
</evidence>
<dbReference type="AlphaFoldDB" id="A0AAD4IYQ4"/>
<proteinExistence type="predicted"/>
<dbReference type="GO" id="GO:0005506">
    <property type="term" value="F:iron ion binding"/>
    <property type="evidence" value="ECO:0007669"/>
    <property type="project" value="InterPro"/>
</dbReference>
<comment type="caution">
    <text evidence="2">The sequence shown here is derived from an EMBL/GenBank/DDBJ whole genome shotgun (WGS) entry which is preliminary data.</text>
</comment>
<feature type="domain" description="Beta-carotene isomerase D27-like C-terminal" evidence="1">
    <location>
        <begin position="149"/>
        <end position="231"/>
    </location>
</feature>
<keyword evidence="2" id="KW-0413">Isomerase</keyword>
<accession>A0AAD4IYQ4</accession>
<reference evidence="2 3" key="1">
    <citation type="journal article" date="2021" name="Nat. Commun.">
        <title>Incipient diploidization of the medicinal plant Perilla within 10,000 years.</title>
        <authorList>
            <person name="Zhang Y."/>
            <person name="Shen Q."/>
            <person name="Leng L."/>
            <person name="Zhang D."/>
            <person name="Chen S."/>
            <person name="Shi Y."/>
            <person name="Ning Z."/>
            <person name="Chen S."/>
        </authorList>
    </citation>
    <scope>NUCLEOTIDE SEQUENCE [LARGE SCALE GENOMIC DNA]</scope>
    <source>
        <strain evidence="3">cv. PC099</strain>
    </source>
</reference>
<protein>
    <submittedName>
        <fullName evidence="2">Beta-carotene isomerase D27</fullName>
    </submittedName>
</protein>
<evidence type="ECO:0000313" key="3">
    <source>
        <dbReference type="Proteomes" id="UP001190926"/>
    </source>
</evidence>
<dbReference type="EMBL" id="SDAM02000556">
    <property type="protein sequence ID" value="KAH6823897.1"/>
    <property type="molecule type" value="Genomic_DNA"/>
</dbReference>
<dbReference type="InterPro" id="IPR025114">
    <property type="entry name" value="D27-like_C"/>
</dbReference>
<gene>
    <name evidence="2" type="ORF">C2S53_013593</name>
</gene>
<sequence length="266" mass="29479">MAFLAHRRPLISFPSLYSPKIRHAAQISCFSTRSNSVEAVELKSLSSRKEKEYSPGIIDDIFLNVFRGKMAQDIGWDSEKPGYDGLIDVAHRIMVGRSNSEATEAAVRILRSLFPSWLLELYKILVSPIAGGKVASVMVARVTALSCQWLMGTCTVNSVDMPDGSSWPSGVFVEKCKYLEESKCVGVCINTCKLPTQTFFNEYMGVPLVMEPDFNDYSCQFKFGVNPPPPEDDTALKEPCLQICPNAIRRKEFNGSTVNASKCPKA</sequence>
<dbReference type="PANTHER" id="PTHR33591">
    <property type="entry name" value="BETA-CAROTENE ISOMERASE D27"/>
    <property type="match status" value="1"/>
</dbReference>
<dbReference type="InterPro" id="IPR038938">
    <property type="entry name" value="D27-like"/>
</dbReference>
<dbReference type="GO" id="GO:0016853">
    <property type="term" value="F:isomerase activity"/>
    <property type="evidence" value="ECO:0007669"/>
    <property type="project" value="UniProtKB-KW"/>
</dbReference>
<dbReference type="Proteomes" id="UP001190926">
    <property type="component" value="Unassembled WGS sequence"/>
</dbReference>
<keyword evidence="3" id="KW-1185">Reference proteome</keyword>
<evidence type="ECO:0000259" key="1">
    <source>
        <dbReference type="Pfam" id="PF13225"/>
    </source>
</evidence>
<name>A0AAD4IYQ4_PERFH</name>
<dbReference type="Pfam" id="PF13225">
    <property type="entry name" value="D27-like_C"/>
    <property type="match status" value="1"/>
</dbReference>
<organism evidence="2 3">
    <name type="scientific">Perilla frutescens var. hirtella</name>
    <name type="common">Perilla citriodora</name>
    <name type="synonym">Perilla setoyensis</name>
    <dbReference type="NCBI Taxonomy" id="608512"/>
    <lineage>
        <taxon>Eukaryota</taxon>
        <taxon>Viridiplantae</taxon>
        <taxon>Streptophyta</taxon>
        <taxon>Embryophyta</taxon>
        <taxon>Tracheophyta</taxon>
        <taxon>Spermatophyta</taxon>
        <taxon>Magnoliopsida</taxon>
        <taxon>eudicotyledons</taxon>
        <taxon>Gunneridae</taxon>
        <taxon>Pentapetalae</taxon>
        <taxon>asterids</taxon>
        <taxon>lamiids</taxon>
        <taxon>Lamiales</taxon>
        <taxon>Lamiaceae</taxon>
        <taxon>Nepetoideae</taxon>
        <taxon>Elsholtzieae</taxon>
        <taxon>Perilla</taxon>
    </lineage>
</organism>
<dbReference type="PANTHER" id="PTHR33591:SF2">
    <property type="entry name" value="BETA-CAROTENE ISOMERASE D27"/>
    <property type="match status" value="1"/>
</dbReference>